<organism evidence="25">
    <name type="scientific">Musa acuminata subsp. malaccensis</name>
    <name type="common">Wild banana</name>
    <name type="synonym">Musa malaccensis</name>
    <dbReference type="NCBI Taxonomy" id="214687"/>
    <lineage>
        <taxon>Eukaryota</taxon>
        <taxon>Viridiplantae</taxon>
        <taxon>Streptophyta</taxon>
        <taxon>Embryophyta</taxon>
        <taxon>Tracheophyta</taxon>
        <taxon>Spermatophyta</taxon>
        <taxon>Magnoliopsida</taxon>
        <taxon>Liliopsida</taxon>
        <taxon>Zingiberales</taxon>
        <taxon>Musaceae</taxon>
        <taxon>Musa</taxon>
    </lineage>
</organism>
<evidence type="ECO:0000259" key="24">
    <source>
        <dbReference type="PROSITE" id="PS51327"/>
    </source>
</evidence>
<keyword evidence="7" id="KW-0677">Repeat</keyword>
<evidence type="ECO:0000256" key="1">
    <source>
        <dbReference type="ARBA" id="ARBA00001936"/>
    </source>
</evidence>
<evidence type="ECO:0000256" key="14">
    <source>
        <dbReference type="ARBA" id="ARBA00022884"/>
    </source>
</evidence>
<evidence type="ECO:0000256" key="3">
    <source>
        <dbReference type="ARBA" id="ARBA00004123"/>
    </source>
</evidence>
<evidence type="ECO:0000259" key="20">
    <source>
        <dbReference type="PROSITE" id="PS50142"/>
    </source>
</evidence>
<evidence type="ECO:0000256" key="17">
    <source>
        <dbReference type="ARBA" id="ARBA00023242"/>
    </source>
</evidence>
<dbReference type="SUPFAM" id="SSF52540">
    <property type="entry name" value="P-loop containing nucleoside triphosphate hydrolases"/>
    <property type="match status" value="1"/>
</dbReference>
<keyword evidence="16" id="KW-0464">Manganese</keyword>
<feature type="domain" description="Helicase C-terminal" evidence="23">
    <location>
        <begin position="181"/>
        <end position="333"/>
    </location>
</feature>
<evidence type="ECO:0000256" key="6">
    <source>
        <dbReference type="ARBA" id="ARBA00022723"/>
    </source>
</evidence>
<dbReference type="PANTHER" id="PTHR14950:SF46">
    <property type="entry name" value="ENDORIBONUCLEASE DICER HOMOLOG 3"/>
    <property type="match status" value="1"/>
</dbReference>
<evidence type="ECO:0000256" key="12">
    <source>
        <dbReference type="ARBA" id="ARBA00022840"/>
    </source>
</evidence>
<evidence type="ECO:0000313" key="25">
    <source>
        <dbReference type="EMBL" id="CAG1838119.1"/>
    </source>
</evidence>
<evidence type="ECO:0000256" key="16">
    <source>
        <dbReference type="ARBA" id="ARBA00023211"/>
    </source>
</evidence>
<dbReference type="PANTHER" id="PTHR14950">
    <property type="entry name" value="DICER-RELATED"/>
    <property type="match status" value="1"/>
</dbReference>
<keyword evidence="10" id="KW-0378">Hydrolase</keyword>
<keyword evidence="6" id="KW-0479">Metal-binding</keyword>
<dbReference type="InterPro" id="IPR014001">
    <property type="entry name" value="Helicase_ATP-bd"/>
</dbReference>
<dbReference type="InterPro" id="IPR000999">
    <property type="entry name" value="RNase_III_dom"/>
</dbReference>
<keyword evidence="12" id="KW-0067">ATP-binding</keyword>
<dbReference type="Pfam" id="PF00271">
    <property type="entry name" value="Helicase_C"/>
    <property type="match status" value="1"/>
</dbReference>
<dbReference type="InterPro" id="IPR038248">
    <property type="entry name" value="Dicer_dimer_sf"/>
</dbReference>
<dbReference type="InterPro" id="IPR036085">
    <property type="entry name" value="PAZ_dom_sf"/>
</dbReference>
<feature type="domain" description="Helicase ATP-binding" evidence="22">
    <location>
        <begin position="1"/>
        <end position="165"/>
    </location>
</feature>
<dbReference type="Gene3D" id="1.10.1520.10">
    <property type="entry name" value="Ribonuclease III domain"/>
    <property type="match status" value="2"/>
</dbReference>
<dbReference type="Pfam" id="PF00270">
    <property type="entry name" value="DEAD"/>
    <property type="match status" value="1"/>
</dbReference>
<keyword evidence="14 19" id="KW-0694">RNA-binding</keyword>
<feature type="domain" description="Dicer dsRNA-binding fold" evidence="24">
    <location>
        <begin position="361"/>
        <end position="451"/>
    </location>
</feature>
<evidence type="ECO:0000256" key="5">
    <source>
        <dbReference type="ARBA" id="ARBA00022722"/>
    </source>
</evidence>
<dbReference type="FunFam" id="1.10.1520.10:FF:000008">
    <property type="entry name" value="Dicer-like 104"/>
    <property type="match status" value="1"/>
</dbReference>
<protein>
    <submittedName>
        <fullName evidence="25">(wild Malaysian banana) hypothetical protein</fullName>
    </submittedName>
</protein>
<feature type="domain" description="PAZ" evidence="21">
    <location>
        <begin position="671"/>
        <end position="794"/>
    </location>
</feature>
<comment type="subcellular location">
    <subcellularLocation>
        <location evidence="3">Nucleus</location>
    </subcellularLocation>
</comment>
<evidence type="ECO:0000256" key="8">
    <source>
        <dbReference type="ARBA" id="ARBA00022741"/>
    </source>
</evidence>
<dbReference type="PROSITE" id="PS51327">
    <property type="entry name" value="DICER_DSRBF"/>
    <property type="match status" value="1"/>
</dbReference>
<dbReference type="SUPFAM" id="SSF101690">
    <property type="entry name" value="PAZ domain"/>
    <property type="match status" value="1"/>
</dbReference>
<name>A0A8D6ZX47_MUSAM</name>
<dbReference type="GO" id="GO:0010267">
    <property type="term" value="P:ta-siRNA processing"/>
    <property type="evidence" value="ECO:0007669"/>
    <property type="project" value="UniProtKB-ARBA"/>
</dbReference>
<keyword evidence="9" id="KW-0255">Endonuclease</keyword>
<dbReference type="Gene3D" id="2.170.260.10">
    <property type="entry name" value="paz domain"/>
    <property type="match status" value="1"/>
</dbReference>
<dbReference type="GO" id="GO:0004525">
    <property type="term" value="F:ribonuclease III activity"/>
    <property type="evidence" value="ECO:0007669"/>
    <property type="project" value="InterPro"/>
</dbReference>
<proteinExistence type="inferred from homology"/>
<accession>A0A8D6ZX47</accession>
<dbReference type="SUPFAM" id="SSF69065">
    <property type="entry name" value="RNase III domain-like"/>
    <property type="match status" value="2"/>
</dbReference>
<evidence type="ECO:0000259" key="22">
    <source>
        <dbReference type="PROSITE" id="PS51192"/>
    </source>
</evidence>
<evidence type="ECO:0000259" key="21">
    <source>
        <dbReference type="PROSITE" id="PS50821"/>
    </source>
</evidence>
<evidence type="ECO:0000256" key="4">
    <source>
        <dbReference type="ARBA" id="ARBA00011499"/>
    </source>
</evidence>
<reference evidence="25" key="1">
    <citation type="submission" date="2021-03" db="EMBL/GenBank/DDBJ databases">
        <authorList>
            <consortium name="Genoscope - CEA"/>
            <person name="William W."/>
        </authorList>
    </citation>
    <scope>NUCLEOTIDE SEQUENCE</scope>
    <source>
        <strain evidence="25">Doubled-haploid Pahang</strain>
    </source>
</reference>
<evidence type="ECO:0000256" key="19">
    <source>
        <dbReference type="PROSITE-ProRule" id="PRU00657"/>
    </source>
</evidence>
<dbReference type="SMART" id="SM00949">
    <property type="entry name" value="PAZ"/>
    <property type="match status" value="1"/>
</dbReference>
<evidence type="ECO:0000256" key="18">
    <source>
        <dbReference type="ARBA" id="ARBA00035116"/>
    </source>
</evidence>
<keyword evidence="15" id="KW-0943">RNA-mediated gene silencing</keyword>
<evidence type="ECO:0000256" key="2">
    <source>
        <dbReference type="ARBA" id="ARBA00001946"/>
    </source>
</evidence>
<dbReference type="SMART" id="SM00487">
    <property type="entry name" value="DEXDc"/>
    <property type="match status" value="1"/>
</dbReference>
<dbReference type="Pfam" id="PF03368">
    <property type="entry name" value="Dicer_dimer"/>
    <property type="match status" value="1"/>
</dbReference>
<dbReference type="PROSITE" id="PS50142">
    <property type="entry name" value="RNASE_3_2"/>
    <property type="match status" value="2"/>
</dbReference>
<dbReference type="PROSITE" id="PS50821">
    <property type="entry name" value="PAZ"/>
    <property type="match status" value="1"/>
</dbReference>
<comment type="subunit">
    <text evidence="4">May interact with ARGONAUTE1 or PINHEAD through their common PAZ domains.</text>
</comment>
<dbReference type="Gene3D" id="3.30.160.380">
    <property type="entry name" value="Dicer dimerisation domain"/>
    <property type="match status" value="1"/>
</dbReference>
<sequence>MRKNTIAVPETGAGKTLIAVMLMKEFGKRLIVDGQKMMIIFLASTVNLVNQDYTELDVVEYCGAQRIGEWSTDCWEKNVKTRDVVVMIPQILLDALRRAFQTLDTVQLIVFDECHCARGNHPYARIMKEFYHDTGCKPTIFGMTASPVGGKDYNELIKTEVGYAMGTKNGFISSKLDKLVEISQSLRLEEEVYCLILMERVITSKVIERFMRKINITPHFPVSYLTGGGSSKDSLTPKLQRTVIDSFRAGKVNFLLTTDIAEEGVDIPNCSCVIHFDLPKTVCSYVQSRGRARQVNSSFILMLERGNDVQKDKIFDIIGSENYLGKPSSRDNKTFLSNGHGEEIDVYCVKTTGATVTAESSINLIYKFCEKLPKDRYFIPKPFFELYEKDGSYECSLTLPPNAAFQKIIGPMSCSSNSAKQLVSLKAFKKLHQLGALSNHLLPFHEDPQGSTFSGAGKNSFISFLWVIEGTTKRKELHGMTSVHALCGSWAHKPDNVTLNAYKVHFVCDQEGENYSDFVLLVGSSLDDDVASAEIVLSLIPNKVITSYVSPCGKVHLSAEQVEKSKLFQEFFFNGIFGRMFTGSRSSGSQREFLFREGHMISWSSMNMYLLLPLESSSNDNGFSIYWNGIHACVAIVEYLRKIYSTDDEYHSGNSTTSCTSPCETNGENAEIVQLANKSLHIKYLKNSVVFSIHNGRIYSVLDVINDVTPEDPFDDSCGMKPSQFVSFIDYYHQKYNIVLHYPQQPLLLLKQSHNPHNLLLKSRSEDASTGDKAIMEKEQIHARLPPELLVHIDLSTDILKSFYLLPSVMHRLETLMLASQLRKEIGYNDLLIPSSLILEAMTTLRCCENFSLERLELLGDSVLKYAVSCHLFLKYPKKHEGQLSDCRSQAVCNSTLHKLGTGRSIQGYIRDSAFDPRRWLAPGQISIRPFPCICGIDTCNVPLEGKYMTEEISVVVGKPCDKGHRWMCSKTIADCVEALVGAYYAGGGLPAALQAMRWLGVDIKMDKVLVEEAKKSAFHWYHLSKVSEIEFLESKLNYMFTVKGLLLEAITHPSLQELGLDYCYQRLEFLGDSVLDLLITWHHFLSHKNIDPGVLTDLRSASVNNENFAQVAVRNNFDNYLRHSSGILSEQIKDYVTRISSYHCFNDMLLPVFLPKAPKVLGDIVESIAGAILIDTYLNLDAVWDIFKSLFSPIVTPDNLELPPIRELSELCSYFGYFIHTKSMKNGEEVLSELTVQLKDDLLVGCGRDKNMKTAKAQAALCLLKQLKTRGISHGQSISKRKQDRYIFSDNSFLSTTYVRNTTSKDNGYLENNSKLTKAKLNNPVHPITLPMRMDKGGPRTALFKLCRILQWPMPEFESREENFRTPITLNGVKTPNFNLFTTKISLHIPNSKVLTLTGEQRTDKKSAQDSAALVLLLELKKQEVCILEEP</sequence>
<dbReference type="PROSITE" id="PS51194">
    <property type="entry name" value="HELICASE_CTER"/>
    <property type="match status" value="1"/>
</dbReference>
<dbReference type="Gene3D" id="3.30.160.20">
    <property type="match status" value="1"/>
</dbReference>
<feature type="domain" description="RNase III" evidence="20">
    <location>
        <begin position="1030"/>
        <end position="1178"/>
    </location>
</feature>
<evidence type="ECO:0000259" key="23">
    <source>
        <dbReference type="PROSITE" id="PS51194"/>
    </source>
</evidence>
<dbReference type="Pfam" id="PF00636">
    <property type="entry name" value="Ribonuclease_3"/>
    <property type="match status" value="2"/>
</dbReference>
<keyword evidence="17" id="KW-0539">Nucleus</keyword>
<dbReference type="InterPro" id="IPR003100">
    <property type="entry name" value="PAZ_dom"/>
</dbReference>
<comment type="cofactor">
    <cofactor evidence="2">
        <name>Mg(2+)</name>
        <dbReference type="ChEBI" id="CHEBI:18420"/>
    </cofactor>
</comment>
<gene>
    <name evidence="25" type="ORF">GSMUA_262960.1</name>
</gene>
<dbReference type="CDD" id="cd00593">
    <property type="entry name" value="RIBOc"/>
    <property type="match status" value="2"/>
</dbReference>
<keyword evidence="5" id="KW-0540">Nuclease</keyword>
<dbReference type="FunFam" id="3.30.160.380:FF:000001">
    <property type="entry name" value="Endoribonuclease dicer-like 1"/>
    <property type="match status" value="1"/>
</dbReference>
<dbReference type="InterPro" id="IPR005034">
    <property type="entry name" value="Dicer_dimerisation"/>
</dbReference>
<dbReference type="PROSITE" id="PS00517">
    <property type="entry name" value="RNASE_3_1"/>
    <property type="match status" value="1"/>
</dbReference>
<comment type="similarity">
    <text evidence="18 19">Belongs to the helicase family. Dicer subfamily.</text>
</comment>
<evidence type="ECO:0000256" key="9">
    <source>
        <dbReference type="ARBA" id="ARBA00022759"/>
    </source>
</evidence>
<dbReference type="GO" id="GO:0046872">
    <property type="term" value="F:metal ion binding"/>
    <property type="evidence" value="ECO:0007669"/>
    <property type="project" value="UniProtKB-KW"/>
</dbReference>
<keyword evidence="13" id="KW-0460">Magnesium</keyword>
<dbReference type="InterPro" id="IPR001650">
    <property type="entry name" value="Helicase_C-like"/>
</dbReference>
<dbReference type="SMART" id="SM00535">
    <property type="entry name" value="RIBOc"/>
    <property type="match status" value="2"/>
</dbReference>
<feature type="domain" description="RNase III" evidence="20">
    <location>
        <begin position="819"/>
        <end position="989"/>
    </location>
</feature>
<dbReference type="EMBL" id="HG996470">
    <property type="protein sequence ID" value="CAG1838119.1"/>
    <property type="molecule type" value="Genomic_DNA"/>
</dbReference>
<dbReference type="PROSITE" id="PS51192">
    <property type="entry name" value="HELICASE_ATP_BIND_1"/>
    <property type="match status" value="1"/>
</dbReference>
<evidence type="ECO:0000256" key="10">
    <source>
        <dbReference type="ARBA" id="ARBA00022801"/>
    </source>
</evidence>
<comment type="cofactor">
    <cofactor evidence="1">
        <name>Mn(2+)</name>
        <dbReference type="ChEBI" id="CHEBI:29035"/>
    </cofactor>
</comment>
<dbReference type="GO" id="GO:0003723">
    <property type="term" value="F:RNA binding"/>
    <property type="evidence" value="ECO:0007669"/>
    <property type="project" value="UniProtKB-UniRule"/>
</dbReference>
<dbReference type="InterPro" id="IPR011545">
    <property type="entry name" value="DEAD/DEAH_box_helicase_dom"/>
</dbReference>
<dbReference type="GO" id="GO:0005524">
    <property type="term" value="F:ATP binding"/>
    <property type="evidence" value="ECO:0007669"/>
    <property type="project" value="UniProtKB-KW"/>
</dbReference>
<dbReference type="InterPro" id="IPR027417">
    <property type="entry name" value="P-loop_NTPase"/>
</dbReference>
<dbReference type="Pfam" id="PF02170">
    <property type="entry name" value="PAZ"/>
    <property type="match status" value="1"/>
</dbReference>
<keyword evidence="8" id="KW-0547">Nucleotide-binding</keyword>
<evidence type="ECO:0000256" key="15">
    <source>
        <dbReference type="ARBA" id="ARBA00023158"/>
    </source>
</evidence>
<keyword evidence="11" id="KW-0347">Helicase</keyword>
<dbReference type="GO" id="GO:0004386">
    <property type="term" value="F:helicase activity"/>
    <property type="evidence" value="ECO:0007669"/>
    <property type="project" value="UniProtKB-KW"/>
</dbReference>
<dbReference type="SMART" id="SM00490">
    <property type="entry name" value="HELICc"/>
    <property type="match status" value="1"/>
</dbReference>
<dbReference type="Gene3D" id="3.40.50.300">
    <property type="entry name" value="P-loop containing nucleotide triphosphate hydrolases"/>
    <property type="match status" value="2"/>
</dbReference>
<dbReference type="FunFam" id="2.170.260.10:FF:000004">
    <property type="entry name" value="Dicer-like 104"/>
    <property type="match status" value="1"/>
</dbReference>
<dbReference type="FunFam" id="1.10.1520.10:FF:000004">
    <property type="entry name" value="Endoribonuclease dicer-like 1"/>
    <property type="match status" value="1"/>
</dbReference>
<dbReference type="InterPro" id="IPR036389">
    <property type="entry name" value="RNase_III_sf"/>
</dbReference>
<evidence type="ECO:0000256" key="13">
    <source>
        <dbReference type="ARBA" id="ARBA00022842"/>
    </source>
</evidence>
<evidence type="ECO:0000256" key="11">
    <source>
        <dbReference type="ARBA" id="ARBA00022806"/>
    </source>
</evidence>
<dbReference type="GO" id="GO:0005634">
    <property type="term" value="C:nucleus"/>
    <property type="evidence" value="ECO:0007669"/>
    <property type="project" value="UniProtKB-SubCell"/>
</dbReference>
<evidence type="ECO:0000256" key="7">
    <source>
        <dbReference type="ARBA" id="ARBA00022737"/>
    </source>
</evidence>